<dbReference type="SUPFAM" id="SSF53448">
    <property type="entry name" value="Nucleotide-diphospho-sugar transferases"/>
    <property type="match status" value="2"/>
</dbReference>
<dbReference type="SUPFAM" id="SSF53756">
    <property type="entry name" value="UDP-Glycosyltransferase/glycogen phosphorylase"/>
    <property type="match status" value="1"/>
</dbReference>
<proteinExistence type="predicted"/>
<evidence type="ECO:0000313" key="2">
    <source>
        <dbReference type="Proteomes" id="UP000308430"/>
    </source>
</evidence>
<keyword evidence="1" id="KW-0808">Transferase</keyword>
<reference evidence="1 2" key="1">
    <citation type="submission" date="2019-04" db="EMBL/GenBank/DDBJ databases">
        <title>Azoarcus nasutitermitis sp. nov. isolated from termite nest.</title>
        <authorList>
            <person name="Lin S.-Y."/>
            <person name="Hameed A."/>
            <person name="Hsu Y.-H."/>
            <person name="Young C.-C."/>
        </authorList>
    </citation>
    <scope>NUCLEOTIDE SEQUENCE [LARGE SCALE GENOMIC DNA]</scope>
    <source>
        <strain evidence="1 2">CC-YHH838</strain>
    </source>
</reference>
<protein>
    <submittedName>
        <fullName evidence="1">Glycosyltransferase</fullName>
    </submittedName>
</protein>
<gene>
    <name evidence="1" type="ORF">E6C76_09050</name>
</gene>
<accession>A0A4S4B1Z6</accession>
<dbReference type="PANTHER" id="PTHR43685">
    <property type="entry name" value="GLYCOSYLTRANSFERASE"/>
    <property type="match status" value="1"/>
</dbReference>
<dbReference type="OrthoDB" id="9816564at2"/>
<dbReference type="GO" id="GO:0044010">
    <property type="term" value="P:single-species biofilm formation"/>
    <property type="evidence" value="ECO:0007669"/>
    <property type="project" value="TreeGrafter"/>
</dbReference>
<name>A0A4S4B1Z6_9RHOO</name>
<dbReference type="Gene3D" id="3.40.50.2000">
    <property type="entry name" value="Glycogen Phosphorylase B"/>
    <property type="match status" value="1"/>
</dbReference>
<dbReference type="InterPro" id="IPR029044">
    <property type="entry name" value="Nucleotide-diphossugar_trans"/>
</dbReference>
<dbReference type="RefSeq" id="WP_136347903.1">
    <property type="nucleotide sequence ID" value="NZ_SSOC01000003.1"/>
</dbReference>
<dbReference type="Gene3D" id="3.90.550.10">
    <property type="entry name" value="Spore Coat Polysaccharide Biosynthesis Protein SpsA, Chain A"/>
    <property type="match status" value="2"/>
</dbReference>
<dbReference type="GO" id="GO:0016740">
    <property type="term" value="F:transferase activity"/>
    <property type="evidence" value="ECO:0007669"/>
    <property type="project" value="UniProtKB-KW"/>
</dbReference>
<sequence length="884" mass="96826">MTPSDTYQDWIATHRFHASDARAYEQRIQTWDTPPRFHLAVLDEGGDTQALARTLRSLAGQYYSGVFVSVASPQPAPEGLNGDRLAWHAGEAVGENAARALADAPETRWVGIVRAGDLLAPHALLVLAEYLHSNPQLHAVYTDEDIVEADGARHSPRFKPDFDLEWLRGSAYIGGLLLARQTIWQAAGGWQLLPDRQGEFDLALQLAEHLPAAAFGHLADVLYHRSAAHPALHPLPEGSYPQLPCLQRHLARQAPQAQAHPGLAAGTARILYPLQAAPRVSILIAADDRLTHLQRCIENLFEQTDYPDFEVVLIGHQALDTDTQAYLQALRQLGDDRLTVHTDAPATSPSARIHFGAQAASGALLLMLAPSTAALHRDWLGEMVALSQQPEVVAVGARLLRSDGSLQHGGYLLGLDGAAATPFAGKPADEADVLARNQVSHQVSAVSGACLLVAREAYLSAGGFDHEVFPDAWADVDFCLRLSADGKRILWTPFATLLHSDAETPAPAQHDTSLALQQRWLSRLARDPASNPNLSLRGTALQPEPEAVLSWNPTPWNPLPRILVHPINRAGSGEYRMLVPARALQDAGLTRNYASQRFLIPVETAKADLSTIVVQQPTSERHLCALEIYQAHSRALRIVEVDDLVTQVSPENPAARHFGDNALRCFEASLRRCDRLVVPTAPLAEAYGPLVPEVRIAPNYLPGAVWGAVAPPRKQRKKPRVGWSGSDSHLGDLQLLSQIVPLLSREVDWVFFGIVRPELRPYIKQIHGAVPFDAYPAQLAAMDLDLALAPIGASAFNEAKSPLKLLEYGILGYPVVCSDVGPYQQPDFPVKRVANTAQAWIAAIRERIHDLDATRAEGQALQAHVRRHWMLEDHLDEWRAAWTR</sequence>
<dbReference type="Proteomes" id="UP000308430">
    <property type="component" value="Unassembled WGS sequence"/>
</dbReference>
<organism evidence="1 2">
    <name type="scientific">Pseudothauera nasutitermitis</name>
    <dbReference type="NCBI Taxonomy" id="2565930"/>
    <lineage>
        <taxon>Bacteria</taxon>
        <taxon>Pseudomonadati</taxon>
        <taxon>Pseudomonadota</taxon>
        <taxon>Betaproteobacteria</taxon>
        <taxon>Rhodocyclales</taxon>
        <taxon>Zoogloeaceae</taxon>
        <taxon>Pseudothauera</taxon>
    </lineage>
</organism>
<comment type="caution">
    <text evidence="1">The sequence shown here is derived from an EMBL/GenBank/DDBJ whole genome shotgun (WGS) entry which is preliminary data.</text>
</comment>
<evidence type="ECO:0000313" key="1">
    <source>
        <dbReference type="EMBL" id="THF65697.1"/>
    </source>
</evidence>
<keyword evidence="2" id="KW-1185">Reference proteome</keyword>
<dbReference type="EMBL" id="SSOC01000003">
    <property type="protein sequence ID" value="THF65697.1"/>
    <property type="molecule type" value="Genomic_DNA"/>
</dbReference>
<dbReference type="Pfam" id="PF13641">
    <property type="entry name" value="Glyco_tranf_2_3"/>
    <property type="match status" value="1"/>
</dbReference>
<dbReference type="PANTHER" id="PTHR43685:SF2">
    <property type="entry name" value="GLYCOSYLTRANSFERASE 2-LIKE DOMAIN-CONTAINING PROTEIN"/>
    <property type="match status" value="1"/>
</dbReference>
<dbReference type="InterPro" id="IPR050834">
    <property type="entry name" value="Glycosyltransf_2"/>
</dbReference>
<dbReference type="AlphaFoldDB" id="A0A4S4B1Z6"/>